<dbReference type="InterPro" id="IPR051747">
    <property type="entry name" value="Angiomotin-like"/>
</dbReference>
<accession>A0A6M2DGK4</accession>
<feature type="compositionally biased region" description="Polar residues" evidence="7">
    <location>
        <begin position="135"/>
        <end position="150"/>
    </location>
</feature>
<evidence type="ECO:0000256" key="7">
    <source>
        <dbReference type="SAM" id="MobiDB-lite"/>
    </source>
</evidence>
<evidence type="ECO:0000256" key="2">
    <source>
        <dbReference type="ARBA" id="ARBA00010300"/>
    </source>
</evidence>
<feature type="compositionally biased region" description="Low complexity" evidence="7">
    <location>
        <begin position="192"/>
        <end position="202"/>
    </location>
</feature>
<evidence type="ECO:0000259" key="8">
    <source>
        <dbReference type="Pfam" id="PF12240"/>
    </source>
</evidence>
<dbReference type="GO" id="GO:0030334">
    <property type="term" value="P:regulation of cell migration"/>
    <property type="evidence" value="ECO:0007669"/>
    <property type="project" value="TreeGrafter"/>
</dbReference>
<evidence type="ECO:0000256" key="4">
    <source>
        <dbReference type="ARBA" id="ARBA00022949"/>
    </source>
</evidence>
<keyword evidence="4" id="KW-0965">Cell junction</keyword>
<feature type="compositionally biased region" description="Basic and acidic residues" evidence="7">
    <location>
        <begin position="116"/>
        <end position="129"/>
    </location>
</feature>
<comment type="similarity">
    <text evidence="2">Belongs to the angiomotin family.</text>
</comment>
<feature type="coiled-coil region" evidence="6">
    <location>
        <begin position="430"/>
        <end position="513"/>
    </location>
</feature>
<dbReference type="Pfam" id="PF12240">
    <property type="entry name" value="Angiomotin_C"/>
    <property type="match status" value="1"/>
</dbReference>
<dbReference type="GO" id="GO:0005923">
    <property type="term" value="C:bicellular tight junction"/>
    <property type="evidence" value="ECO:0007669"/>
    <property type="project" value="TreeGrafter"/>
</dbReference>
<feature type="compositionally biased region" description="Polar residues" evidence="7">
    <location>
        <begin position="157"/>
        <end position="187"/>
    </location>
</feature>
<feature type="region of interest" description="Disordered" evidence="7">
    <location>
        <begin position="291"/>
        <end position="380"/>
    </location>
</feature>
<evidence type="ECO:0000256" key="6">
    <source>
        <dbReference type="SAM" id="Coils"/>
    </source>
</evidence>
<name>A0A6M2DGK4_XENCH</name>
<proteinExistence type="inferred from homology"/>
<dbReference type="InterPro" id="IPR024646">
    <property type="entry name" value="Angiomotin_C"/>
</dbReference>
<dbReference type="PANTHER" id="PTHR14826:SF14">
    <property type="entry name" value="ANGIOMOTIN_C DOMAIN-CONTAINING PROTEIN"/>
    <property type="match status" value="1"/>
</dbReference>
<feature type="region of interest" description="Disordered" evidence="7">
    <location>
        <begin position="1"/>
        <end position="98"/>
    </location>
</feature>
<feature type="region of interest" description="Disordered" evidence="7">
    <location>
        <begin position="115"/>
        <end position="202"/>
    </location>
</feature>
<feature type="compositionally biased region" description="Basic and acidic residues" evidence="7">
    <location>
        <begin position="305"/>
        <end position="344"/>
    </location>
</feature>
<dbReference type="PANTHER" id="PTHR14826">
    <property type="entry name" value="ANGIOMOTIN"/>
    <property type="match status" value="1"/>
</dbReference>
<keyword evidence="3" id="KW-0597">Phosphoprotein</keyword>
<evidence type="ECO:0000256" key="3">
    <source>
        <dbReference type="ARBA" id="ARBA00022553"/>
    </source>
</evidence>
<evidence type="ECO:0000256" key="5">
    <source>
        <dbReference type="ARBA" id="ARBA00023054"/>
    </source>
</evidence>
<evidence type="ECO:0000313" key="9">
    <source>
        <dbReference type="EMBL" id="NOV44994.1"/>
    </source>
</evidence>
<organism evidence="9">
    <name type="scientific">Xenopsylla cheopis</name>
    <name type="common">Oriental rat flea</name>
    <name type="synonym">Pulex cheopis</name>
    <dbReference type="NCBI Taxonomy" id="163159"/>
    <lineage>
        <taxon>Eukaryota</taxon>
        <taxon>Metazoa</taxon>
        <taxon>Ecdysozoa</taxon>
        <taxon>Arthropoda</taxon>
        <taxon>Hexapoda</taxon>
        <taxon>Insecta</taxon>
        <taxon>Pterygota</taxon>
        <taxon>Neoptera</taxon>
        <taxon>Endopterygota</taxon>
        <taxon>Siphonaptera</taxon>
        <taxon>Pulicidae</taxon>
        <taxon>Xenopsyllinae</taxon>
        <taxon>Xenopsylla</taxon>
    </lineage>
</organism>
<keyword evidence="5 6" id="KW-0175">Coiled coil</keyword>
<protein>
    <submittedName>
        <fullName evidence="9">Putative angiomotin-like protein 1</fullName>
    </submittedName>
</protein>
<dbReference type="GO" id="GO:0030036">
    <property type="term" value="P:actin cytoskeleton organization"/>
    <property type="evidence" value="ECO:0007669"/>
    <property type="project" value="TreeGrafter"/>
</dbReference>
<dbReference type="PRINTS" id="PR01807">
    <property type="entry name" value="ANGIOMOTIN"/>
</dbReference>
<comment type="subcellular location">
    <subcellularLocation>
        <location evidence="1">Cell junction</location>
    </subcellularLocation>
</comment>
<sequence>MGSIKQPGRFMNTQQNAQRAIKSPGVFPQSLSGSETDVSTSNENLSHEERYVIRHTARVEPQGQETLQNPSPSPTQSPVINRLKSPNQNVPRKLESNIPRPFDMTRKMESNLPVRIKHDSSMSKMKETTMPRMIDNNQNSRNVKEQTNSLNRKDLQNRTNMENRNSISEISCSNRNSLKTDSLSNRNSLKDSIGSNRSSVDISSSSYNTLIIHNQDDSWNPRLPGHHNTDAPAYNKMNNAKLHYSHTSEHPTMPNRHSFENRNYDEQGMQEITDIPDDYLNQSHVLKHLAKEVKTPTPNSRSNSHTRDSGVSENSDSLRSRKLSDDQFTDCGDRSELIDERVRMDSGFGMEKTLTSEYGDSMQPPEYPQWMEESPTNSKFKSTNILEKASLSRSQPELSKLDDKTDFENNMESRPKTKGCEVESCDLETIEELLNENSQLKAELTSCYQKVAKSQKLEQEVLNIHQAHEELVQSCERRERLERAARTRLQGDCRRLNELNQALRDKMEQLTAQLLAPSDPSASSMQTQPLRNEINQREVLIAQLITQNKELVAAKERQEIELAAQRATLQEQRTHIDILDTALTNAQGNVVRLEEECRKKQMYVDRVAQLQRALSSLQLASDRREQTERKLRSQLESELRKDGATAAGEHELKRQIRERDEKIMRLEAECSKWEQRYLEESALRQSAIDAASIPKDAKIAALEKTSQETEKIIAEARSENIKQMDQVHAAQKRVHDLETRTKDLESKLAERDAMIRVLQKHVQTGPNLVQHMTSYEQDKASNYLSPHHTPHASLHNDEIVSSVLTTHSSNYGSTNSYSSDSYRVPSPYHHPNLGGYSTFDASRRSLDDQLKELDNQLLSKVGTSMRENSETFY</sequence>
<dbReference type="GO" id="GO:0031410">
    <property type="term" value="C:cytoplasmic vesicle"/>
    <property type="evidence" value="ECO:0007669"/>
    <property type="project" value="TreeGrafter"/>
</dbReference>
<dbReference type="InterPro" id="IPR009114">
    <property type="entry name" value="Angiomotin"/>
</dbReference>
<dbReference type="EMBL" id="GIIL01001268">
    <property type="protein sequence ID" value="NOV44994.1"/>
    <property type="molecule type" value="Transcribed_RNA"/>
</dbReference>
<feature type="domain" description="Angiomotin C-terminal" evidence="8">
    <location>
        <begin position="603"/>
        <end position="767"/>
    </location>
</feature>
<dbReference type="AlphaFoldDB" id="A0A6M2DGK4"/>
<dbReference type="Gene3D" id="1.20.58.60">
    <property type="match status" value="1"/>
</dbReference>
<reference evidence="9" key="1">
    <citation type="submission" date="2020-03" db="EMBL/GenBank/DDBJ databases">
        <title>Transcriptomic Profiling of the Digestive Tract of the Rat Flea, Xenopsylla cheopis, Following Blood Feeding and Infection with Yersinia pestis.</title>
        <authorList>
            <person name="Bland D.M."/>
            <person name="Martens C.A."/>
            <person name="Virtaneva K."/>
            <person name="Kanakabandi K."/>
            <person name="Long D."/>
            <person name="Rosenke R."/>
            <person name="Saturday G.A."/>
            <person name="Hoyt F.H."/>
            <person name="Bruno D.P."/>
            <person name="Ribeiro J.M.C."/>
            <person name="Hinnebusch J."/>
        </authorList>
    </citation>
    <scope>NUCLEOTIDE SEQUENCE</scope>
</reference>
<dbReference type="GO" id="GO:0005886">
    <property type="term" value="C:plasma membrane"/>
    <property type="evidence" value="ECO:0007669"/>
    <property type="project" value="TreeGrafter"/>
</dbReference>
<feature type="compositionally biased region" description="Polar residues" evidence="7">
    <location>
        <begin position="63"/>
        <end position="90"/>
    </location>
</feature>
<feature type="compositionally biased region" description="Polar residues" evidence="7">
    <location>
        <begin position="29"/>
        <end position="44"/>
    </location>
</feature>
<evidence type="ECO:0000256" key="1">
    <source>
        <dbReference type="ARBA" id="ARBA00004282"/>
    </source>
</evidence>
<feature type="coiled-coil region" evidence="6">
    <location>
        <begin position="541"/>
        <end position="747"/>
    </location>
</feature>